<reference evidence="1 2" key="1">
    <citation type="submission" date="2019-07" db="EMBL/GenBank/DDBJ databases">
        <title>Draft genome assembly of a fouling barnacle, Amphibalanus amphitrite (Darwin, 1854): The first reference genome for Thecostraca.</title>
        <authorList>
            <person name="Kim W."/>
        </authorList>
    </citation>
    <scope>NUCLEOTIDE SEQUENCE [LARGE SCALE GENOMIC DNA]</scope>
    <source>
        <strain evidence="1">SNU_AA5</strain>
        <tissue evidence="1">Soma without cirri and trophi</tissue>
    </source>
</reference>
<dbReference type="AlphaFoldDB" id="A0A6A4VIV0"/>
<gene>
    <name evidence="1" type="ORF">FJT64_007920</name>
</gene>
<proteinExistence type="predicted"/>
<name>A0A6A4VIV0_AMPAM</name>
<protein>
    <submittedName>
        <fullName evidence="1">Uncharacterized protein</fullName>
    </submittedName>
</protein>
<dbReference type="OrthoDB" id="6381495at2759"/>
<sequence>MASAAADQQGPIQALYFDGRKDKTFTGKSTTRKEEHVAVVAEPDSRYLTHFTPETGRAIHQAKQLSDIATDNGADIRVLGCDGTAVNTGRDGGICRLFELSQDPPRPVHWFVCQLHANELLLRAAFHFLDGSTTGPKSFSGPLGRAASGEVHQLGVATFRAVPGPLPDLPDQLVAELSSDQQLLYRLARGVHGGKLLDDSDAHRQIGPINHARWLTLATRLLRVYIGSPSPTAELTELVEFLMGHYIPMWFHIRANSTCTSGALNVMRSIELMRHLPGRLQDIIRPVMQRNAYWVHPEAVLLAMVADPDAAVRTRAVELIRRCRQQPQEDVRPFKLPVINFAATHYTELLDWEKELVTEPPLTANLTDSELQDICDQPLQVAAFPVHTVAVERAVKVVTEAAAAVVGEERRHGWICSRLEHRRQLPNISSKHTLVRSA</sequence>
<organism evidence="1 2">
    <name type="scientific">Amphibalanus amphitrite</name>
    <name type="common">Striped barnacle</name>
    <name type="synonym">Balanus amphitrite</name>
    <dbReference type="NCBI Taxonomy" id="1232801"/>
    <lineage>
        <taxon>Eukaryota</taxon>
        <taxon>Metazoa</taxon>
        <taxon>Ecdysozoa</taxon>
        <taxon>Arthropoda</taxon>
        <taxon>Crustacea</taxon>
        <taxon>Multicrustacea</taxon>
        <taxon>Cirripedia</taxon>
        <taxon>Thoracica</taxon>
        <taxon>Thoracicalcarea</taxon>
        <taxon>Balanomorpha</taxon>
        <taxon>Balanoidea</taxon>
        <taxon>Balanidae</taxon>
        <taxon>Amphibalaninae</taxon>
        <taxon>Amphibalanus</taxon>
    </lineage>
</organism>
<dbReference type="PANTHER" id="PTHR46409:SF1">
    <property type="entry name" value="HTH PSQ-TYPE DOMAIN-CONTAINING PROTEIN"/>
    <property type="match status" value="1"/>
</dbReference>
<evidence type="ECO:0000313" key="2">
    <source>
        <dbReference type="Proteomes" id="UP000440578"/>
    </source>
</evidence>
<evidence type="ECO:0000313" key="1">
    <source>
        <dbReference type="EMBL" id="KAF0294406.1"/>
    </source>
</evidence>
<dbReference type="Proteomes" id="UP000440578">
    <property type="component" value="Unassembled WGS sequence"/>
</dbReference>
<keyword evidence="2" id="KW-1185">Reference proteome</keyword>
<comment type="caution">
    <text evidence="1">The sequence shown here is derived from an EMBL/GenBank/DDBJ whole genome shotgun (WGS) entry which is preliminary data.</text>
</comment>
<accession>A0A6A4VIV0</accession>
<dbReference type="PANTHER" id="PTHR46409">
    <property type="entry name" value="HTH PSQ-TYPE DOMAIN-CONTAINING PROTEIN"/>
    <property type="match status" value="1"/>
</dbReference>
<dbReference type="EMBL" id="VIIS01001690">
    <property type="protein sequence ID" value="KAF0294406.1"/>
    <property type="molecule type" value="Genomic_DNA"/>
</dbReference>